<dbReference type="SFLD" id="SFLDS00003">
    <property type="entry name" value="Haloacid_Dehalogenase"/>
    <property type="match status" value="1"/>
</dbReference>
<dbReference type="PROSITE" id="PS50969">
    <property type="entry name" value="FCP1"/>
    <property type="match status" value="1"/>
</dbReference>
<dbReference type="GO" id="GO:0016791">
    <property type="term" value="F:phosphatase activity"/>
    <property type="evidence" value="ECO:0007669"/>
    <property type="project" value="TreeGrafter"/>
</dbReference>
<dbReference type="Gene3D" id="1.10.150.240">
    <property type="entry name" value="Putative phosphatase, domain 2"/>
    <property type="match status" value="1"/>
</dbReference>
<dbReference type="AlphaFoldDB" id="A0A9D1JBV7"/>
<sequence length="226" mass="25502">MSMRVKGVIFDLDGTLVDSMWMWKQIDVEFLGRYGLEVPKDLERVIEGMSFSETAVYFKERFQLPMTLDEIKSTWNQMALDKYSNEVKLKPGADEFLQYLSQNGVAMGIATSNSRQLVDAVTKALHIQGYFGSITTACEVKAGKPAPDIYYKVSEDLKVKPDSCVVFEDVPAGILAGKRAGMKVYAVEDEFSKDLKNEKLKLADGYIKDYREIIQEWVQQGGVCYA</sequence>
<reference evidence="2" key="2">
    <citation type="journal article" date="2021" name="PeerJ">
        <title>Extensive microbial diversity within the chicken gut microbiome revealed by metagenomics and culture.</title>
        <authorList>
            <person name="Gilroy R."/>
            <person name="Ravi A."/>
            <person name="Getino M."/>
            <person name="Pursley I."/>
            <person name="Horton D.L."/>
            <person name="Alikhan N.F."/>
            <person name="Baker D."/>
            <person name="Gharbi K."/>
            <person name="Hall N."/>
            <person name="Watson M."/>
            <person name="Adriaenssens E.M."/>
            <person name="Foster-Nyarko E."/>
            <person name="Jarju S."/>
            <person name="Secka A."/>
            <person name="Antonio M."/>
            <person name="Oren A."/>
            <person name="Chaudhuri R.R."/>
            <person name="La Ragione R."/>
            <person name="Hildebrand F."/>
            <person name="Pallen M.J."/>
        </authorList>
    </citation>
    <scope>NUCLEOTIDE SEQUENCE</scope>
    <source>
        <strain evidence="2">ChiW13-3771</strain>
    </source>
</reference>
<dbReference type="NCBIfam" id="TIGR01549">
    <property type="entry name" value="HAD-SF-IA-v1"/>
    <property type="match status" value="1"/>
</dbReference>
<dbReference type="InterPro" id="IPR006439">
    <property type="entry name" value="HAD-SF_hydro_IA"/>
</dbReference>
<dbReference type="Gene3D" id="3.40.50.1000">
    <property type="entry name" value="HAD superfamily/HAD-like"/>
    <property type="match status" value="1"/>
</dbReference>
<dbReference type="InterPro" id="IPR041492">
    <property type="entry name" value="HAD_2"/>
</dbReference>
<dbReference type="InterPro" id="IPR036412">
    <property type="entry name" value="HAD-like_sf"/>
</dbReference>
<evidence type="ECO:0000259" key="1">
    <source>
        <dbReference type="PROSITE" id="PS50969"/>
    </source>
</evidence>
<dbReference type="SFLD" id="SFLDG01135">
    <property type="entry name" value="C1.5.6:_HAD__Beta-PGM__Phospha"/>
    <property type="match status" value="1"/>
</dbReference>
<dbReference type="Proteomes" id="UP000824201">
    <property type="component" value="Unassembled WGS sequence"/>
</dbReference>
<dbReference type="FunFam" id="1.10.150.240:FF:000048">
    <property type="entry name" value="Haloacid dehalogenase-like hydrolase family protein"/>
    <property type="match status" value="1"/>
</dbReference>
<dbReference type="SUPFAM" id="SSF56784">
    <property type="entry name" value="HAD-like"/>
    <property type="match status" value="1"/>
</dbReference>
<organism evidence="2 3">
    <name type="scientific">Candidatus Fimimorpha faecalis</name>
    <dbReference type="NCBI Taxonomy" id="2840824"/>
    <lineage>
        <taxon>Bacteria</taxon>
        <taxon>Bacillati</taxon>
        <taxon>Bacillota</taxon>
        <taxon>Clostridia</taxon>
        <taxon>Eubacteriales</taxon>
        <taxon>Candidatus Fimimorpha</taxon>
    </lineage>
</organism>
<dbReference type="NCBIfam" id="TIGR01509">
    <property type="entry name" value="HAD-SF-IA-v3"/>
    <property type="match status" value="1"/>
</dbReference>
<dbReference type="InterPro" id="IPR004274">
    <property type="entry name" value="FCP1_dom"/>
</dbReference>
<dbReference type="InterPro" id="IPR023198">
    <property type="entry name" value="PGP-like_dom2"/>
</dbReference>
<dbReference type="CDD" id="cd07505">
    <property type="entry name" value="HAD_BPGM-like"/>
    <property type="match status" value="1"/>
</dbReference>
<accession>A0A9D1JBV7</accession>
<dbReference type="InterPro" id="IPR023214">
    <property type="entry name" value="HAD_sf"/>
</dbReference>
<proteinExistence type="predicted"/>
<reference evidence="2" key="1">
    <citation type="submission" date="2020-10" db="EMBL/GenBank/DDBJ databases">
        <authorList>
            <person name="Gilroy R."/>
        </authorList>
    </citation>
    <scope>NUCLEOTIDE SEQUENCE</scope>
    <source>
        <strain evidence="2">ChiW13-3771</strain>
    </source>
</reference>
<dbReference type="SFLD" id="SFLDG01129">
    <property type="entry name" value="C1.5:_HAD__Beta-PGM__Phosphata"/>
    <property type="match status" value="1"/>
</dbReference>
<evidence type="ECO:0000313" key="3">
    <source>
        <dbReference type="Proteomes" id="UP000824201"/>
    </source>
</evidence>
<dbReference type="EMBL" id="DVHN01000001">
    <property type="protein sequence ID" value="HIR87332.1"/>
    <property type="molecule type" value="Genomic_DNA"/>
</dbReference>
<comment type="caution">
    <text evidence="2">The sequence shown here is derived from an EMBL/GenBank/DDBJ whole genome shotgun (WGS) entry which is preliminary data.</text>
</comment>
<dbReference type="PANTHER" id="PTHR18901:SF38">
    <property type="entry name" value="PSEUDOURIDINE-5'-PHOSPHATASE"/>
    <property type="match status" value="1"/>
</dbReference>
<dbReference type="PANTHER" id="PTHR18901">
    <property type="entry name" value="2-DEOXYGLUCOSE-6-PHOSPHATE PHOSPHATASE 2"/>
    <property type="match status" value="1"/>
</dbReference>
<protein>
    <submittedName>
        <fullName evidence="2">HAD family phosphatase</fullName>
    </submittedName>
</protein>
<dbReference type="Pfam" id="PF13419">
    <property type="entry name" value="HAD_2"/>
    <property type="match status" value="1"/>
</dbReference>
<name>A0A9D1JBV7_9FIRM</name>
<gene>
    <name evidence="2" type="ORF">IAC96_00130</name>
</gene>
<feature type="domain" description="FCP1 homology" evidence="1">
    <location>
        <begin position="1"/>
        <end position="210"/>
    </location>
</feature>
<dbReference type="PRINTS" id="PR00413">
    <property type="entry name" value="HADHALOGNASE"/>
</dbReference>
<evidence type="ECO:0000313" key="2">
    <source>
        <dbReference type="EMBL" id="HIR87332.1"/>
    </source>
</evidence>